<keyword evidence="8" id="KW-0274">FAD</keyword>
<evidence type="ECO:0000256" key="2">
    <source>
        <dbReference type="ARBA" id="ARBA00001974"/>
    </source>
</evidence>
<dbReference type="PANTHER" id="PTHR42815:SF2">
    <property type="entry name" value="FAD-BINDING, PUTATIVE (AFU_ORTHOLOGUE AFUA_6G07600)-RELATED"/>
    <property type="match status" value="1"/>
</dbReference>
<keyword evidence="10" id="KW-0560">Oxidoreductase</keyword>
<evidence type="ECO:0000256" key="13">
    <source>
        <dbReference type="ARBA" id="ARBA00048649"/>
    </source>
</evidence>
<dbReference type="SUPFAM" id="SSF50475">
    <property type="entry name" value="FMN-binding split barrel"/>
    <property type="match status" value="1"/>
</dbReference>
<evidence type="ECO:0000313" key="16">
    <source>
        <dbReference type="EMBL" id="GGA28654.1"/>
    </source>
</evidence>
<dbReference type="Gene3D" id="3.40.50.80">
    <property type="entry name" value="Nucleotide-binding domain of ferredoxin-NADP reductase (FNR) module"/>
    <property type="match status" value="1"/>
</dbReference>
<evidence type="ECO:0000256" key="3">
    <source>
        <dbReference type="ARBA" id="ARBA00006401"/>
    </source>
</evidence>
<dbReference type="Gene3D" id="2.30.110.10">
    <property type="entry name" value="Electron Transport, Fmn-binding Protein, Chain A"/>
    <property type="match status" value="1"/>
</dbReference>
<dbReference type="GO" id="GO:0008941">
    <property type="term" value="F:nitric oxide dioxygenase NAD(P)H activity"/>
    <property type="evidence" value="ECO:0007669"/>
    <property type="project" value="UniProtKB-EC"/>
</dbReference>
<dbReference type="PANTHER" id="PTHR42815">
    <property type="entry name" value="FAD-BINDING, PUTATIVE (AFU_ORTHOLOGUE AFUA_6G07600)-RELATED"/>
    <property type="match status" value="1"/>
</dbReference>
<dbReference type="CDD" id="cd06184">
    <property type="entry name" value="flavohem_like_fad_nad_binding"/>
    <property type="match status" value="1"/>
</dbReference>
<proteinExistence type="inferred from homology"/>
<dbReference type="PRINTS" id="PR00409">
    <property type="entry name" value="PHDIOXRDTASE"/>
</dbReference>
<evidence type="ECO:0000256" key="8">
    <source>
        <dbReference type="ARBA" id="ARBA00022827"/>
    </source>
</evidence>
<comment type="catalytic activity">
    <reaction evidence="13">
        <text>2 nitric oxide + NADH + 2 O2 = 2 nitrate + NAD(+) + H(+)</text>
        <dbReference type="Rhea" id="RHEA:19469"/>
        <dbReference type="ChEBI" id="CHEBI:15378"/>
        <dbReference type="ChEBI" id="CHEBI:15379"/>
        <dbReference type="ChEBI" id="CHEBI:16480"/>
        <dbReference type="ChEBI" id="CHEBI:17632"/>
        <dbReference type="ChEBI" id="CHEBI:57540"/>
        <dbReference type="ChEBI" id="CHEBI:57945"/>
        <dbReference type="EC" id="1.14.12.17"/>
    </reaction>
</comment>
<evidence type="ECO:0000256" key="14">
    <source>
        <dbReference type="ARBA" id="ARBA00049433"/>
    </source>
</evidence>
<dbReference type="InterPro" id="IPR017927">
    <property type="entry name" value="FAD-bd_FR_type"/>
</dbReference>
<dbReference type="InterPro" id="IPR001433">
    <property type="entry name" value="OxRdtase_FAD/NAD-bd"/>
</dbReference>
<dbReference type="GO" id="GO:0046872">
    <property type="term" value="F:metal ion binding"/>
    <property type="evidence" value="ECO:0007669"/>
    <property type="project" value="UniProtKB-KW"/>
</dbReference>
<evidence type="ECO:0000256" key="12">
    <source>
        <dbReference type="ARBA" id="ARBA00023027"/>
    </source>
</evidence>
<protein>
    <recommendedName>
        <fullName evidence="4">nitric oxide dioxygenase</fullName>
        <ecNumber evidence="4">1.14.12.17</ecNumber>
    </recommendedName>
</protein>
<evidence type="ECO:0000259" key="15">
    <source>
        <dbReference type="PROSITE" id="PS51384"/>
    </source>
</evidence>
<comment type="catalytic activity">
    <reaction evidence="14">
        <text>2 nitric oxide + NADPH + 2 O2 = 2 nitrate + NADP(+) + H(+)</text>
        <dbReference type="Rhea" id="RHEA:19465"/>
        <dbReference type="ChEBI" id="CHEBI:15378"/>
        <dbReference type="ChEBI" id="CHEBI:15379"/>
        <dbReference type="ChEBI" id="CHEBI:16480"/>
        <dbReference type="ChEBI" id="CHEBI:17632"/>
        <dbReference type="ChEBI" id="CHEBI:57783"/>
        <dbReference type="ChEBI" id="CHEBI:58349"/>
        <dbReference type="EC" id="1.14.12.17"/>
    </reaction>
</comment>
<evidence type="ECO:0000256" key="9">
    <source>
        <dbReference type="ARBA" id="ARBA00022857"/>
    </source>
</evidence>
<dbReference type="Pfam" id="PF00175">
    <property type="entry name" value="NAD_binding_1"/>
    <property type="match status" value="1"/>
</dbReference>
<comment type="similarity">
    <text evidence="3">In the C-terminal section; belongs to the flavoprotein pyridine nucleotide cytochrome reductase family.</text>
</comment>
<feature type="domain" description="FAD-binding FR-type" evidence="15">
    <location>
        <begin position="300"/>
        <end position="405"/>
    </location>
</feature>
<dbReference type="FunFam" id="3.40.50.80:FF:000010">
    <property type="entry name" value="Flavohemoprotein"/>
    <property type="match status" value="1"/>
</dbReference>
<dbReference type="InterPro" id="IPR012349">
    <property type="entry name" value="Split_barrel_FMN-bd"/>
</dbReference>
<dbReference type="InterPro" id="IPR039261">
    <property type="entry name" value="FNR_nucleotide-bd"/>
</dbReference>
<gene>
    <name evidence="16" type="ORF">GCM10011498_32230</name>
</gene>
<sequence>MKPFENPFHTGEQQAQNRAGAIDVAKQVAGFIRPFMPDQHRAFYEQLPFIVLAGADAQGRRWATLVEGPDGFVKTPDAKTLAVETHPATADPLADTLTKGGAVGVLGIELETRRRNRLSGIARKNGSGFAIDIQQSWGNCPQYIHPRNWRRRPIDHKDNALYSKQLDEDQIARIRAADTLFLGTGQTLRPEQRSSGFDASHRGGAPGFVKVVNDRHLAIPDYPGNNFFNTIGNLLLDPRIGLVFVDFESGGLLHISGTASIDWTPTDNKDAAAQRLINVTIDAVVDRPNALSLRWTRDNDGLQNLILEQKVKEAEDITSFYFVPENKSDLTSFKAGQFLPVELEVPGQRHLQQRSYSLSGSPNSPQYRLTIKREPHGLVSPFVHDTLRVGDRIRAYPPAGDFTLPPTDAPLVLASVGVGLTPLLSMLHEMASTDDARPVWFVHGARNGAKHALATEVRELLESRSNLFSHICYSQPRSQDISQIDYDSSGRITSDLLIGLSPQPNSRFMLCGPASFVSTLKQGLEKAGIPEEHIRYETFGPLKEEA</sequence>
<comment type="cofactor">
    <cofactor evidence="2">
        <name>FAD</name>
        <dbReference type="ChEBI" id="CHEBI:57692"/>
    </cofactor>
</comment>
<name>A0A916VSI2_9RHOB</name>
<keyword evidence="11" id="KW-0408">Iron</keyword>
<dbReference type="InterPro" id="IPR017938">
    <property type="entry name" value="Riboflavin_synthase-like_b-brl"/>
</dbReference>
<evidence type="ECO:0000256" key="11">
    <source>
        <dbReference type="ARBA" id="ARBA00023004"/>
    </source>
</evidence>
<keyword evidence="17" id="KW-1185">Reference proteome</keyword>
<comment type="caution">
    <text evidence="16">The sequence shown here is derived from an EMBL/GenBank/DDBJ whole genome shotgun (WGS) entry which is preliminary data.</text>
</comment>
<evidence type="ECO:0000313" key="17">
    <source>
        <dbReference type="Proteomes" id="UP000628017"/>
    </source>
</evidence>
<keyword evidence="9" id="KW-0521">NADP</keyword>
<reference evidence="16" key="1">
    <citation type="journal article" date="2014" name="Int. J. Syst. Evol. Microbiol.">
        <title>Complete genome sequence of Corynebacterium casei LMG S-19264T (=DSM 44701T), isolated from a smear-ripened cheese.</title>
        <authorList>
            <consortium name="US DOE Joint Genome Institute (JGI-PGF)"/>
            <person name="Walter F."/>
            <person name="Albersmeier A."/>
            <person name="Kalinowski J."/>
            <person name="Ruckert C."/>
        </authorList>
    </citation>
    <scope>NUCLEOTIDE SEQUENCE</scope>
    <source>
        <strain evidence="16">CGMCC 1.15880</strain>
    </source>
</reference>
<dbReference type="RefSeq" id="WP_188677751.1">
    <property type="nucleotide sequence ID" value="NZ_BMKA01000005.1"/>
</dbReference>
<evidence type="ECO:0000256" key="7">
    <source>
        <dbReference type="ARBA" id="ARBA00022723"/>
    </source>
</evidence>
<evidence type="ECO:0000256" key="6">
    <source>
        <dbReference type="ARBA" id="ARBA00022630"/>
    </source>
</evidence>
<dbReference type="InterPro" id="IPR008333">
    <property type="entry name" value="Cbr1-like_FAD-bd_dom"/>
</dbReference>
<accession>A0A916VSI2</accession>
<evidence type="ECO:0000256" key="4">
    <source>
        <dbReference type="ARBA" id="ARBA00012229"/>
    </source>
</evidence>
<dbReference type="AlphaFoldDB" id="A0A916VSI2"/>
<keyword evidence="12" id="KW-0520">NAD</keyword>
<keyword evidence="5" id="KW-0349">Heme</keyword>
<dbReference type="Proteomes" id="UP000628017">
    <property type="component" value="Unassembled WGS sequence"/>
</dbReference>
<evidence type="ECO:0000256" key="1">
    <source>
        <dbReference type="ARBA" id="ARBA00001970"/>
    </source>
</evidence>
<evidence type="ECO:0000256" key="10">
    <source>
        <dbReference type="ARBA" id="ARBA00023002"/>
    </source>
</evidence>
<dbReference type="Gene3D" id="2.40.30.10">
    <property type="entry name" value="Translation factors"/>
    <property type="match status" value="1"/>
</dbReference>
<dbReference type="SUPFAM" id="SSF52343">
    <property type="entry name" value="Ferredoxin reductase-like, C-terminal NADP-linked domain"/>
    <property type="match status" value="1"/>
</dbReference>
<evidence type="ECO:0000256" key="5">
    <source>
        <dbReference type="ARBA" id="ARBA00022617"/>
    </source>
</evidence>
<comment type="cofactor">
    <cofactor evidence="1">
        <name>heme b</name>
        <dbReference type="ChEBI" id="CHEBI:60344"/>
    </cofactor>
</comment>
<keyword evidence="7" id="KW-0479">Metal-binding</keyword>
<organism evidence="16 17">
    <name type="scientific">Neptunicoccus cionae</name>
    <dbReference type="NCBI Taxonomy" id="2035344"/>
    <lineage>
        <taxon>Bacteria</taxon>
        <taxon>Pseudomonadati</taxon>
        <taxon>Pseudomonadota</taxon>
        <taxon>Alphaproteobacteria</taxon>
        <taxon>Rhodobacterales</taxon>
        <taxon>Paracoccaceae</taxon>
        <taxon>Neptunicoccus</taxon>
    </lineage>
</organism>
<keyword evidence="6" id="KW-0285">Flavoprotein</keyword>
<dbReference type="Pfam" id="PF00970">
    <property type="entry name" value="FAD_binding_6"/>
    <property type="match status" value="1"/>
</dbReference>
<dbReference type="EC" id="1.14.12.17" evidence="4"/>
<reference evidence="16" key="2">
    <citation type="submission" date="2020-09" db="EMBL/GenBank/DDBJ databases">
        <authorList>
            <person name="Sun Q."/>
            <person name="Zhou Y."/>
        </authorList>
    </citation>
    <scope>NUCLEOTIDE SEQUENCE</scope>
    <source>
        <strain evidence="16">CGMCC 1.15880</strain>
    </source>
</reference>
<dbReference type="PROSITE" id="PS51384">
    <property type="entry name" value="FAD_FR"/>
    <property type="match status" value="1"/>
</dbReference>
<dbReference type="SUPFAM" id="SSF63380">
    <property type="entry name" value="Riboflavin synthase domain-like"/>
    <property type="match status" value="1"/>
</dbReference>
<dbReference type="EMBL" id="BMKA01000005">
    <property type="protein sequence ID" value="GGA28654.1"/>
    <property type="molecule type" value="Genomic_DNA"/>
</dbReference>